<dbReference type="Proteomes" id="UP001284537">
    <property type="component" value="Unassembled WGS sequence"/>
</dbReference>
<accession>A0ABU4UBH8</accession>
<evidence type="ECO:0000313" key="1">
    <source>
        <dbReference type="EMBL" id="MDX8126802.1"/>
    </source>
</evidence>
<comment type="caution">
    <text evidence="1">The sequence shown here is derived from an EMBL/GenBank/DDBJ whole genome shotgun (WGS) entry which is preliminary data.</text>
</comment>
<proteinExistence type="predicted"/>
<protein>
    <submittedName>
        <fullName evidence="1">Uncharacterized protein</fullName>
    </submittedName>
</protein>
<organism evidence="1 2">
    <name type="scientific">Methylomonas defluvii</name>
    <dbReference type="NCBI Taxonomy" id="3045149"/>
    <lineage>
        <taxon>Bacteria</taxon>
        <taxon>Pseudomonadati</taxon>
        <taxon>Pseudomonadota</taxon>
        <taxon>Gammaproteobacteria</taxon>
        <taxon>Methylococcales</taxon>
        <taxon>Methylococcaceae</taxon>
        <taxon>Methylomonas</taxon>
    </lineage>
</organism>
<sequence>MDGKAVGKSRKSLDRNWKGWLKRAGFNNKPTHCRPSAIRTNKDLNPPFWAIFARERP</sequence>
<dbReference type="EMBL" id="JAXARY010000004">
    <property type="protein sequence ID" value="MDX8126802.1"/>
    <property type="molecule type" value="Genomic_DNA"/>
</dbReference>
<dbReference type="RefSeq" id="WP_319960899.1">
    <property type="nucleotide sequence ID" value="NZ_JAXARY010000004.1"/>
</dbReference>
<evidence type="ECO:0000313" key="2">
    <source>
        <dbReference type="Proteomes" id="UP001284537"/>
    </source>
</evidence>
<reference evidence="1 2" key="1">
    <citation type="submission" date="2023-11" db="EMBL/GenBank/DDBJ databases">
        <authorList>
            <person name="Ouyang M.-Y."/>
        </authorList>
    </citation>
    <scope>NUCLEOTIDE SEQUENCE [LARGE SCALE GENOMIC DNA]</scope>
    <source>
        <strain evidence="1 2">OY6</strain>
    </source>
</reference>
<name>A0ABU4UBH8_9GAMM</name>
<gene>
    <name evidence="1" type="ORF">QLH52_05880</name>
</gene>
<keyword evidence="2" id="KW-1185">Reference proteome</keyword>